<dbReference type="NCBIfam" id="TIGR00715">
    <property type="entry name" value="precor6x_red"/>
    <property type="match status" value="1"/>
</dbReference>
<dbReference type="Pfam" id="PF02571">
    <property type="entry name" value="CbiJ"/>
    <property type="match status" value="1"/>
</dbReference>
<accession>A0A1Z5YTH2</accession>
<dbReference type="PANTHER" id="PTHR36925">
    <property type="entry name" value="COBALT-PRECORRIN-6A REDUCTASE"/>
    <property type="match status" value="1"/>
</dbReference>
<keyword evidence="3" id="KW-0560">Oxidoreductase</keyword>
<dbReference type="PROSITE" id="PS51014">
    <property type="entry name" value="COBK_CBIJ"/>
    <property type="match status" value="1"/>
</dbReference>
<gene>
    <name evidence="4" type="ORF">HK14_08395</name>
</gene>
<proteinExistence type="predicted"/>
<dbReference type="NCBIfam" id="NF005968">
    <property type="entry name" value="PRK08057.1-2"/>
    <property type="match status" value="1"/>
</dbReference>
<dbReference type="RefSeq" id="WP_086651602.1">
    <property type="nucleotide sequence ID" value="NZ_JOMQ01000041.1"/>
</dbReference>
<dbReference type="EMBL" id="JOMQ01000041">
    <property type="protein sequence ID" value="OUJ01621.1"/>
    <property type="molecule type" value="Genomic_DNA"/>
</dbReference>
<comment type="pathway">
    <text evidence="1">Cofactor biosynthesis; adenosylcobalamin biosynthesis.</text>
</comment>
<dbReference type="GO" id="GO:0016994">
    <property type="term" value="F:precorrin-6A reductase activity"/>
    <property type="evidence" value="ECO:0007669"/>
    <property type="project" value="InterPro"/>
</dbReference>
<sequence length="266" mass="28332">MPATPASLRILILGGTTETTALCQMLAGNRAFAPTLSLAGVTKNPALPTLPCRIGGFGGREGLLCWLRANRVQAIIDATHPFAATMSHTASLTARELGIPLLRLERPEWQATARDNWQYVPSIQAAAHTLADPAGLGKTPLTVFLTTGRKETRPFQAAPQHHYILRSIEAPAPEALPPNTTLITAKGPFDLADELATVRRYGITHLVTKNSGGSATFAKIEAARACSLPVIMINRPAVAPSQTVATAREAMTWLQQHQGAATVRAV</sequence>
<protein>
    <submittedName>
        <fullName evidence="4">Cobalt-precorrin-6X reductase</fullName>
    </submittedName>
</protein>
<dbReference type="AlphaFoldDB" id="A0A1Z5YTH2"/>
<comment type="caution">
    <text evidence="4">The sequence shown here is derived from an EMBL/GenBank/DDBJ whole genome shotgun (WGS) entry which is preliminary data.</text>
</comment>
<dbReference type="PANTHER" id="PTHR36925:SF1">
    <property type="entry name" value="COBALT-PRECORRIN-6A REDUCTASE"/>
    <property type="match status" value="1"/>
</dbReference>
<dbReference type="GO" id="GO:0009236">
    <property type="term" value="P:cobalamin biosynthetic process"/>
    <property type="evidence" value="ECO:0007669"/>
    <property type="project" value="UniProtKB-UniPathway"/>
</dbReference>
<evidence type="ECO:0000256" key="3">
    <source>
        <dbReference type="ARBA" id="ARBA00023002"/>
    </source>
</evidence>
<name>A0A1Z5YTH2_9PROT</name>
<dbReference type="OrthoDB" id="5183775at2"/>
<dbReference type="UniPathway" id="UPA00148"/>
<evidence type="ECO:0000313" key="5">
    <source>
        <dbReference type="Proteomes" id="UP000196086"/>
    </source>
</evidence>
<evidence type="ECO:0000256" key="1">
    <source>
        <dbReference type="ARBA" id="ARBA00004953"/>
    </source>
</evidence>
<evidence type="ECO:0000256" key="2">
    <source>
        <dbReference type="ARBA" id="ARBA00022573"/>
    </source>
</evidence>
<dbReference type="InterPro" id="IPR003723">
    <property type="entry name" value="Precorrin-6x_reduct"/>
</dbReference>
<keyword evidence="2" id="KW-0169">Cobalamin biosynthesis</keyword>
<dbReference type="Proteomes" id="UP000196086">
    <property type="component" value="Unassembled WGS sequence"/>
</dbReference>
<reference evidence="4 5" key="1">
    <citation type="submission" date="2014-06" db="EMBL/GenBank/DDBJ databases">
        <authorList>
            <person name="Ju J."/>
            <person name="Zhang J."/>
        </authorList>
    </citation>
    <scope>NUCLEOTIDE SEQUENCE [LARGE SCALE GENOMIC DNA]</scope>
    <source>
        <strain evidence="4 5">DsW_47</strain>
    </source>
</reference>
<evidence type="ECO:0000313" key="4">
    <source>
        <dbReference type="EMBL" id="OUJ01621.1"/>
    </source>
</evidence>
<organism evidence="4 5">
    <name type="scientific">Acetobacter cibinongensis</name>
    <dbReference type="NCBI Taxonomy" id="146475"/>
    <lineage>
        <taxon>Bacteria</taxon>
        <taxon>Pseudomonadati</taxon>
        <taxon>Pseudomonadota</taxon>
        <taxon>Alphaproteobacteria</taxon>
        <taxon>Acetobacterales</taxon>
        <taxon>Acetobacteraceae</taxon>
        <taxon>Acetobacter</taxon>
    </lineage>
</organism>